<sequence>MLRERFEPMRRVELTGMSCSIADVIEEGRVHLDSPAIEVMTDLKRIPAASLAAAESHEEALRVMQMRGVRLLLVVDGSDMVVGVVTAADLLGERPLRAAREQGLRRGEVMVARVMTPLSAMDAVRYEDVLRAEVGDVIATLGRSGRQHALVIEIMLEGRVSVRGIFSRTQIARQLRVALPEGTEIARNFAEIEAAIAA</sequence>
<comment type="caution">
    <text evidence="3">The sequence shown here is derived from an EMBL/GenBank/DDBJ whole genome shotgun (WGS) entry which is preliminary data.</text>
</comment>
<protein>
    <submittedName>
        <fullName evidence="3">CBS domain protein</fullName>
    </submittedName>
</protein>
<dbReference type="InterPro" id="IPR046342">
    <property type="entry name" value="CBS_dom_sf"/>
</dbReference>
<dbReference type="EMBL" id="SNVV01000010">
    <property type="protein sequence ID" value="TDN49921.1"/>
    <property type="molecule type" value="Genomic_DNA"/>
</dbReference>
<dbReference type="Gene3D" id="3.10.580.10">
    <property type="entry name" value="CBS-domain"/>
    <property type="match status" value="1"/>
</dbReference>
<dbReference type="PROSITE" id="PS51371">
    <property type="entry name" value="CBS"/>
    <property type="match status" value="1"/>
</dbReference>
<feature type="domain" description="CBS" evidence="2">
    <location>
        <begin position="40"/>
        <end position="101"/>
    </location>
</feature>
<dbReference type="InterPro" id="IPR000644">
    <property type="entry name" value="CBS_dom"/>
</dbReference>
<keyword evidence="1" id="KW-0129">CBS domain</keyword>
<name>A0A4R6DXA9_9RHOO</name>
<accession>A0A4R6DXA9</accession>
<dbReference type="AlphaFoldDB" id="A0A4R6DXA9"/>
<evidence type="ECO:0000313" key="4">
    <source>
        <dbReference type="Proteomes" id="UP000295129"/>
    </source>
</evidence>
<gene>
    <name evidence="3" type="ORF">C7389_11013</name>
</gene>
<proteinExistence type="predicted"/>
<reference evidence="3 4" key="1">
    <citation type="submission" date="2019-03" db="EMBL/GenBank/DDBJ databases">
        <title>Genomic Encyclopedia of Type Strains, Phase IV (KMG-IV): sequencing the most valuable type-strain genomes for metagenomic binning, comparative biology and taxonomic classification.</title>
        <authorList>
            <person name="Goeker M."/>
        </authorList>
    </citation>
    <scope>NUCLEOTIDE SEQUENCE [LARGE SCALE GENOMIC DNA]</scope>
    <source>
        <strain evidence="3 4">DSM 12121</strain>
    </source>
</reference>
<evidence type="ECO:0000313" key="3">
    <source>
        <dbReference type="EMBL" id="TDN49921.1"/>
    </source>
</evidence>
<dbReference type="Proteomes" id="UP000295129">
    <property type="component" value="Unassembled WGS sequence"/>
</dbReference>
<organism evidence="3 4">
    <name type="scientific">Azoarcus indigens</name>
    <dbReference type="NCBI Taxonomy" id="29545"/>
    <lineage>
        <taxon>Bacteria</taxon>
        <taxon>Pseudomonadati</taxon>
        <taxon>Pseudomonadota</taxon>
        <taxon>Betaproteobacteria</taxon>
        <taxon>Rhodocyclales</taxon>
        <taxon>Zoogloeaceae</taxon>
        <taxon>Azoarcus</taxon>
    </lineage>
</organism>
<dbReference type="SUPFAM" id="SSF54631">
    <property type="entry name" value="CBS-domain pair"/>
    <property type="match status" value="1"/>
</dbReference>
<dbReference type="Pfam" id="PF00571">
    <property type="entry name" value="CBS"/>
    <property type="match status" value="1"/>
</dbReference>
<evidence type="ECO:0000259" key="2">
    <source>
        <dbReference type="PROSITE" id="PS51371"/>
    </source>
</evidence>
<evidence type="ECO:0000256" key="1">
    <source>
        <dbReference type="PROSITE-ProRule" id="PRU00703"/>
    </source>
</evidence>
<keyword evidence="4" id="KW-1185">Reference proteome</keyword>